<dbReference type="GO" id="GO:0003677">
    <property type="term" value="F:DNA binding"/>
    <property type="evidence" value="ECO:0007669"/>
    <property type="project" value="UniProtKB-KW"/>
</dbReference>
<proteinExistence type="predicted"/>
<dbReference type="InterPro" id="IPR011006">
    <property type="entry name" value="CheY-like_superfamily"/>
</dbReference>
<evidence type="ECO:0000256" key="1">
    <source>
        <dbReference type="PROSITE-ProRule" id="PRU00169"/>
    </source>
</evidence>
<dbReference type="EMBL" id="RPFJ01000074">
    <property type="protein sequence ID" value="RPD91219.1"/>
    <property type="molecule type" value="Genomic_DNA"/>
</dbReference>
<keyword evidence="3" id="KW-0238">DNA-binding</keyword>
<comment type="caution">
    <text evidence="3">The sequence shown here is derived from an EMBL/GenBank/DDBJ whole genome shotgun (WGS) entry which is preliminary data.</text>
</comment>
<evidence type="ECO:0000259" key="2">
    <source>
        <dbReference type="PROSITE" id="PS50110"/>
    </source>
</evidence>
<dbReference type="SUPFAM" id="SSF52172">
    <property type="entry name" value="CheY-like"/>
    <property type="match status" value="1"/>
</dbReference>
<sequence length="221" mass="25441">MKKVLKVLIIEDHKLIINAYKLILENADVDFKFQIDVATNCDEAFHKIKSCNEKPIDIIFLDIQLPASKDGQILSGENLGVKIKQLLPKSKIIINTSLNDNYRLYTILKNIKPMALMIKSEAGPNEITEAIKSVITDNFYYSNSILKLLNNNNYDNFVIDKIDRQLLYQLSLGCQIKELPNILPLEMAGIEKRKRHLKRIFNIKTNGNKELLRIARERGFI</sequence>
<gene>
    <name evidence="3" type="ORF">EGM88_14880</name>
</gene>
<feature type="modified residue" description="4-aspartylphosphate" evidence="1">
    <location>
        <position position="62"/>
    </location>
</feature>
<name>A0A3N4NI88_9FLAO</name>
<dbReference type="Pfam" id="PF00072">
    <property type="entry name" value="Response_reg"/>
    <property type="match status" value="1"/>
</dbReference>
<feature type="domain" description="Response regulatory" evidence="2">
    <location>
        <begin position="6"/>
        <end position="135"/>
    </location>
</feature>
<dbReference type="Proteomes" id="UP000270856">
    <property type="component" value="Unassembled WGS sequence"/>
</dbReference>
<evidence type="ECO:0000313" key="3">
    <source>
        <dbReference type="EMBL" id="RPD91219.1"/>
    </source>
</evidence>
<dbReference type="RefSeq" id="WP_123899197.1">
    <property type="nucleotide sequence ID" value="NZ_RPFJ01000074.1"/>
</dbReference>
<evidence type="ECO:0000313" key="4">
    <source>
        <dbReference type="Proteomes" id="UP000270856"/>
    </source>
</evidence>
<dbReference type="InterPro" id="IPR001789">
    <property type="entry name" value="Sig_transdc_resp-reg_receiver"/>
</dbReference>
<dbReference type="GO" id="GO:0000160">
    <property type="term" value="P:phosphorelay signal transduction system"/>
    <property type="evidence" value="ECO:0007669"/>
    <property type="project" value="InterPro"/>
</dbReference>
<accession>A0A3N4NI88</accession>
<dbReference type="Gene3D" id="3.40.50.2300">
    <property type="match status" value="1"/>
</dbReference>
<dbReference type="AlphaFoldDB" id="A0A3N4NI88"/>
<dbReference type="SMART" id="SM00448">
    <property type="entry name" value="REC"/>
    <property type="match status" value="1"/>
</dbReference>
<organism evidence="3 4">
    <name type="scientific">Aureibaculum marinum</name>
    <dbReference type="NCBI Taxonomy" id="2487930"/>
    <lineage>
        <taxon>Bacteria</taxon>
        <taxon>Pseudomonadati</taxon>
        <taxon>Bacteroidota</taxon>
        <taxon>Flavobacteriia</taxon>
        <taxon>Flavobacteriales</taxon>
        <taxon>Flavobacteriaceae</taxon>
        <taxon>Aureibaculum</taxon>
    </lineage>
</organism>
<dbReference type="PROSITE" id="PS50110">
    <property type="entry name" value="RESPONSE_REGULATORY"/>
    <property type="match status" value="1"/>
</dbReference>
<reference evidence="3 4" key="1">
    <citation type="submission" date="2018-11" db="EMBL/GenBank/DDBJ databases">
        <title>Aureibaculum marinum gen. nov., sp. nov., a member of the family Flavobacteriaceae isolated from the Bohai Sea.</title>
        <authorList>
            <person name="Ji X."/>
        </authorList>
    </citation>
    <scope>NUCLEOTIDE SEQUENCE [LARGE SCALE GENOMIC DNA]</scope>
    <source>
        <strain evidence="3 4">BH-SD17</strain>
    </source>
</reference>
<protein>
    <submittedName>
        <fullName evidence="3">DNA-binding response regulator</fullName>
    </submittedName>
</protein>
<dbReference type="OrthoDB" id="651456at2"/>
<keyword evidence="1" id="KW-0597">Phosphoprotein</keyword>
<keyword evidence="4" id="KW-1185">Reference proteome</keyword>